<keyword evidence="2 9" id="KW-0489">Methyltransferase</keyword>
<evidence type="ECO:0000259" key="8">
    <source>
        <dbReference type="Pfam" id="PF02870"/>
    </source>
</evidence>
<dbReference type="AlphaFoldDB" id="A0A1G4Q1M1"/>
<evidence type="ECO:0000256" key="5">
    <source>
        <dbReference type="ARBA" id="ARBA00023204"/>
    </source>
</evidence>
<dbReference type="EMBL" id="FMTM01000001">
    <property type="protein sequence ID" value="SCW38422.1"/>
    <property type="molecule type" value="Genomic_DNA"/>
</dbReference>
<dbReference type="Proteomes" id="UP000199542">
    <property type="component" value="Unassembled WGS sequence"/>
</dbReference>
<evidence type="ECO:0000313" key="9">
    <source>
        <dbReference type="EMBL" id="SCW38422.1"/>
    </source>
</evidence>
<dbReference type="Gene3D" id="3.30.160.70">
    <property type="entry name" value="Methylated DNA-protein cysteine methyltransferase domain"/>
    <property type="match status" value="1"/>
</dbReference>
<protein>
    <submittedName>
        <fullName evidence="9">Methylated-DNA-[protein]-cysteine S-methyltransferase</fullName>
    </submittedName>
</protein>
<evidence type="ECO:0000256" key="6">
    <source>
        <dbReference type="ARBA" id="ARBA00049348"/>
    </source>
</evidence>
<dbReference type="Pfam" id="PF02870">
    <property type="entry name" value="Methyltransf_1N"/>
    <property type="match status" value="1"/>
</dbReference>
<accession>A0A1G4Q1M1</accession>
<reference evidence="9 10" key="1">
    <citation type="submission" date="2016-10" db="EMBL/GenBank/DDBJ databases">
        <authorList>
            <person name="de Groot N.N."/>
        </authorList>
    </citation>
    <scope>NUCLEOTIDE SEQUENCE [LARGE SCALE GENOMIC DNA]</scope>
    <source>
        <strain evidence="9 10">CGMCC 1.3401</strain>
    </source>
</reference>
<keyword evidence="5" id="KW-0234">DNA repair</keyword>
<evidence type="ECO:0000256" key="1">
    <source>
        <dbReference type="ARBA" id="ARBA00001286"/>
    </source>
</evidence>
<dbReference type="InterPro" id="IPR014048">
    <property type="entry name" value="MethylDNA_cys_MeTrfase_DNA-bd"/>
</dbReference>
<organism evidence="9 10">
    <name type="scientific">Rhizobium mongolense subsp. loessense</name>
    <dbReference type="NCBI Taxonomy" id="158890"/>
    <lineage>
        <taxon>Bacteria</taxon>
        <taxon>Pseudomonadati</taxon>
        <taxon>Pseudomonadota</taxon>
        <taxon>Alphaproteobacteria</taxon>
        <taxon>Hyphomicrobiales</taxon>
        <taxon>Rhizobiaceae</taxon>
        <taxon>Rhizobium/Agrobacterium group</taxon>
        <taxon>Rhizobium</taxon>
    </lineage>
</organism>
<feature type="domain" description="Methylated-DNA-[protein]-cysteine S-methyltransferase DNA binding" evidence="7">
    <location>
        <begin position="91"/>
        <end position="173"/>
    </location>
</feature>
<gene>
    <name evidence="9" type="ORF">SAMN02927900_01229</name>
</gene>
<evidence type="ECO:0000259" key="7">
    <source>
        <dbReference type="Pfam" id="PF01035"/>
    </source>
</evidence>
<dbReference type="InterPro" id="IPR008332">
    <property type="entry name" value="MethylG_MeTrfase_N"/>
</dbReference>
<dbReference type="Pfam" id="PF01035">
    <property type="entry name" value="DNA_binding_1"/>
    <property type="match status" value="1"/>
</dbReference>
<comment type="catalytic activity">
    <reaction evidence="1">
        <text>a 4-O-methyl-thymidine in DNA + L-cysteinyl-[protein] = a thymidine in DNA + S-methyl-L-cysteinyl-[protein]</text>
        <dbReference type="Rhea" id="RHEA:53428"/>
        <dbReference type="Rhea" id="RHEA-COMP:10131"/>
        <dbReference type="Rhea" id="RHEA-COMP:10132"/>
        <dbReference type="Rhea" id="RHEA-COMP:13555"/>
        <dbReference type="Rhea" id="RHEA-COMP:13556"/>
        <dbReference type="ChEBI" id="CHEBI:29950"/>
        <dbReference type="ChEBI" id="CHEBI:82612"/>
        <dbReference type="ChEBI" id="CHEBI:137386"/>
        <dbReference type="ChEBI" id="CHEBI:137387"/>
        <dbReference type="EC" id="2.1.1.63"/>
    </reaction>
</comment>
<dbReference type="Gene3D" id="1.10.10.10">
    <property type="entry name" value="Winged helix-like DNA-binding domain superfamily/Winged helix DNA-binding domain"/>
    <property type="match status" value="1"/>
</dbReference>
<dbReference type="GO" id="GO:0032259">
    <property type="term" value="P:methylation"/>
    <property type="evidence" value="ECO:0007669"/>
    <property type="project" value="UniProtKB-KW"/>
</dbReference>
<evidence type="ECO:0000313" key="10">
    <source>
        <dbReference type="Proteomes" id="UP000199542"/>
    </source>
</evidence>
<dbReference type="InterPro" id="IPR036217">
    <property type="entry name" value="MethylDNA_cys_MeTrfase_DNAb"/>
</dbReference>
<dbReference type="NCBIfam" id="TIGR00589">
    <property type="entry name" value="ogt"/>
    <property type="match status" value="1"/>
</dbReference>
<dbReference type="GO" id="GO:0006281">
    <property type="term" value="P:DNA repair"/>
    <property type="evidence" value="ECO:0007669"/>
    <property type="project" value="UniProtKB-KW"/>
</dbReference>
<dbReference type="PANTHER" id="PTHR10815:SF5">
    <property type="entry name" value="METHYLATED-DNA--PROTEIN-CYSTEINE METHYLTRANSFERASE"/>
    <property type="match status" value="1"/>
</dbReference>
<dbReference type="PANTHER" id="PTHR10815">
    <property type="entry name" value="METHYLATED-DNA--PROTEIN-CYSTEINE METHYLTRANSFERASE"/>
    <property type="match status" value="1"/>
</dbReference>
<evidence type="ECO:0000256" key="2">
    <source>
        <dbReference type="ARBA" id="ARBA00022603"/>
    </source>
</evidence>
<dbReference type="CDD" id="cd06445">
    <property type="entry name" value="ATase"/>
    <property type="match status" value="1"/>
</dbReference>
<dbReference type="InterPro" id="IPR001497">
    <property type="entry name" value="MethylDNA_cys_MeTrfase_AS"/>
</dbReference>
<dbReference type="InterPro" id="IPR036388">
    <property type="entry name" value="WH-like_DNA-bd_sf"/>
</dbReference>
<comment type="catalytic activity">
    <reaction evidence="6">
        <text>a 6-O-methyl-2'-deoxyguanosine in DNA + L-cysteinyl-[protein] = S-methyl-L-cysteinyl-[protein] + a 2'-deoxyguanosine in DNA</text>
        <dbReference type="Rhea" id="RHEA:24000"/>
        <dbReference type="Rhea" id="RHEA-COMP:10131"/>
        <dbReference type="Rhea" id="RHEA-COMP:10132"/>
        <dbReference type="Rhea" id="RHEA-COMP:11367"/>
        <dbReference type="Rhea" id="RHEA-COMP:11368"/>
        <dbReference type="ChEBI" id="CHEBI:29950"/>
        <dbReference type="ChEBI" id="CHEBI:82612"/>
        <dbReference type="ChEBI" id="CHEBI:85445"/>
        <dbReference type="ChEBI" id="CHEBI:85448"/>
        <dbReference type="EC" id="2.1.1.63"/>
    </reaction>
</comment>
<evidence type="ECO:0000256" key="3">
    <source>
        <dbReference type="ARBA" id="ARBA00022679"/>
    </source>
</evidence>
<feature type="domain" description="Methylguanine DNA methyltransferase ribonuclease-like" evidence="8">
    <location>
        <begin position="15"/>
        <end position="85"/>
    </location>
</feature>
<dbReference type="RefSeq" id="WP_092583948.1">
    <property type="nucleotide sequence ID" value="NZ_FMTM01000001.1"/>
</dbReference>
<dbReference type="GO" id="GO:0003908">
    <property type="term" value="F:methylated-DNA-[protein]-cysteine S-methyltransferase activity"/>
    <property type="evidence" value="ECO:0007669"/>
    <property type="project" value="UniProtKB-EC"/>
</dbReference>
<name>A0A1G4Q1M1_9HYPH</name>
<keyword evidence="4" id="KW-0227">DNA damage</keyword>
<sequence>MAEKAHQYLIFETAGGFCGIAWNENGITRFQLPTKAADATERLLLRRLPAAESGPPTPEVTEAIAAVKRYFNGKETDFSGVKVDLEGQDAFFKSVYAAARRVGWGRTTTYGALAKELGAGPEAAKDVGQAMAKNPVALIIPCHRVLAAGGKIGGFSAPGGSNSKLRMLELEGVRLAPPQPTQQSMGF</sequence>
<dbReference type="InterPro" id="IPR036631">
    <property type="entry name" value="MGMT_N_sf"/>
</dbReference>
<dbReference type="SUPFAM" id="SSF53155">
    <property type="entry name" value="Methylated DNA-protein cysteine methyltransferase domain"/>
    <property type="match status" value="1"/>
</dbReference>
<dbReference type="PROSITE" id="PS00374">
    <property type="entry name" value="MGMT"/>
    <property type="match status" value="1"/>
</dbReference>
<dbReference type="SUPFAM" id="SSF46767">
    <property type="entry name" value="Methylated DNA-protein cysteine methyltransferase, C-terminal domain"/>
    <property type="match status" value="1"/>
</dbReference>
<evidence type="ECO:0000256" key="4">
    <source>
        <dbReference type="ARBA" id="ARBA00022763"/>
    </source>
</evidence>
<proteinExistence type="predicted"/>
<keyword evidence="3 9" id="KW-0808">Transferase</keyword>